<dbReference type="Gramene" id="Pp3c17_14990V3.1">
    <property type="protein sequence ID" value="Pp3c17_14990V3.1"/>
    <property type="gene ID" value="Pp3c17_14990"/>
</dbReference>
<evidence type="ECO:0000313" key="2">
    <source>
        <dbReference type="EnsemblPlants" id="Pp3c17_14990V3.1"/>
    </source>
</evidence>
<dbReference type="EnsemblPlants" id="Pp3c17_14990V3.1">
    <property type="protein sequence ID" value="Pp3c17_14990V3.1"/>
    <property type="gene ID" value="Pp3c17_14990"/>
</dbReference>
<dbReference type="InterPro" id="IPR029058">
    <property type="entry name" value="AB_hydrolase_fold"/>
</dbReference>
<reference evidence="2" key="3">
    <citation type="submission" date="2020-12" db="UniProtKB">
        <authorList>
            <consortium name="EnsemblPlants"/>
        </authorList>
    </citation>
    <scope>IDENTIFICATION</scope>
</reference>
<evidence type="ECO:0000313" key="3">
    <source>
        <dbReference type="Proteomes" id="UP000006727"/>
    </source>
</evidence>
<evidence type="ECO:0000313" key="1">
    <source>
        <dbReference type="EMBL" id="PNR36259.1"/>
    </source>
</evidence>
<dbReference type="InParanoid" id="A0A2K1J401"/>
<dbReference type="Gene3D" id="3.40.50.1820">
    <property type="entry name" value="alpha/beta hydrolase"/>
    <property type="match status" value="1"/>
</dbReference>
<accession>A0A2K1J401</accession>
<reference evidence="1 3" key="1">
    <citation type="journal article" date="2008" name="Science">
        <title>The Physcomitrella genome reveals evolutionary insights into the conquest of land by plants.</title>
        <authorList>
            <person name="Rensing S."/>
            <person name="Lang D."/>
            <person name="Zimmer A."/>
            <person name="Terry A."/>
            <person name="Salamov A."/>
            <person name="Shapiro H."/>
            <person name="Nishiyama T."/>
            <person name="Perroud P.-F."/>
            <person name="Lindquist E."/>
            <person name="Kamisugi Y."/>
            <person name="Tanahashi T."/>
            <person name="Sakakibara K."/>
            <person name="Fujita T."/>
            <person name="Oishi K."/>
            <person name="Shin-I T."/>
            <person name="Kuroki Y."/>
            <person name="Toyoda A."/>
            <person name="Suzuki Y."/>
            <person name="Hashimoto A."/>
            <person name="Yamaguchi K."/>
            <person name="Sugano A."/>
            <person name="Kohara Y."/>
            <person name="Fujiyama A."/>
            <person name="Anterola A."/>
            <person name="Aoki S."/>
            <person name="Ashton N."/>
            <person name="Barbazuk W.B."/>
            <person name="Barker E."/>
            <person name="Bennetzen J."/>
            <person name="Bezanilla M."/>
            <person name="Blankenship R."/>
            <person name="Cho S.H."/>
            <person name="Dutcher S."/>
            <person name="Estelle M."/>
            <person name="Fawcett J.A."/>
            <person name="Gundlach H."/>
            <person name="Hanada K."/>
            <person name="Heyl A."/>
            <person name="Hicks K.A."/>
            <person name="Hugh J."/>
            <person name="Lohr M."/>
            <person name="Mayer K."/>
            <person name="Melkozernov A."/>
            <person name="Murata T."/>
            <person name="Nelson D."/>
            <person name="Pils B."/>
            <person name="Prigge M."/>
            <person name="Reiss B."/>
            <person name="Renner T."/>
            <person name="Rombauts S."/>
            <person name="Rushton P."/>
            <person name="Sanderfoot A."/>
            <person name="Schween G."/>
            <person name="Shiu S.-H."/>
            <person name="Stueber K."/>
            <person name="Theodoulou F.L."/>
            <person name="Tu H."/>
            <person name="Van de Peer Y."/>
            <person name="Verrier P.J."/>
            <person name="Waters E."/>
            <person name="Wood A."/>
            <person name="Yang L."/>
            <person name="Cove D."/>
            <person name="Cuming A."/>
            <person name="Hasebe M."/>
            <person name="Lucas S."/>
            <person name="Mishler D.B."/>
            <person name="Reski R."/>
            <person name="Grigoriev I."/>
            <person name="Quatrano R.S."/>
            <person name="Boore J.L."/>
        </authorList>
    </citation>
    <scope>NUCLEOTIDE SEQUENCE [LARGE SCALE GENOMIC DNA]</scope>
    <source>
        <strain evidence="2 3">cv. Gransden 2004</strain>
    </source>
</reference>
<dbReference type="EMBL" id="ABEU02000017">
    <property type="protein sequence ID" value="PNR36259.1"/>
    <property type="molecule type" value="Genomic_DNA"/>
</dbReference>
<protein>
    <submittedName>
        <fullName evidence="1 2">Uncharacterized protein</fullName>
    </submittedName>
</protein>
<keyword evidence="3" id="KW-1185">Reference proteome</keyword>
<dbReference type="AlphaFoldDB" id="A0A2K1J401"/>
<dbReference type="PANTHER" id="PTHR34043:SF3">
    <property type="entry name" value="ALPHA_BETA-HYDROLASES SUPERFAMILY PROTEIN"/>
    <property type="match status" value="1"/>
</dbReference>
<name>A0A2K1J401_PHYPA</name>
<dbReference type="Proteomes" id="UP000006727">
    <property type="component" value="Chromosome 17"/>
</dbReference>
<dbReference type="PANTHER" id="PTHR34043">
    <property type="entry name" value="ALPHA/BETA-HYDROLASES SUPERFAMILY PROTEIN"/>
    <property type="match status" value="1"/>
</dbReference>
<organism evidence="1">
    <name type="scientific">Physcomitrium patens</name>
    <name type="common">Spreading-leaved earth moss</name>
    <name type="synonym">Physcomitrella patens</name>
    <dbReference type="NCBI Taxonomy" id="3218"/>
    <lineage>
        <taxon>Eukaryota</taxon>
        <taxon>Viridiplantae</taxon>
        <taxon>Streptophyta</taxon>
        <taxon>Embryophyta</taxon>
        <taxon>Bryophyta</taxon>
        <taxon>Bryophytina</taxon>
        <taxon>Bryopsida</taxon>
        <taxon>Funariidae</taxon>
        <taxon>Funariales</taxon>
        <taxon>Funariaceae</taxon>
        <taxon>Physcomitrium</taxon>
    </lineage>
</organism>
<proteinExistence type="predicted"/>
<gene>
    <name evidence="1" type="ORF">PHYPA_022110</name>
</gene>
<reference evidence="1 3" key="2">
    <citation type="journal article" date="2018" name="Plant J.">
        <title>The Physcomitrella patens chromosome-scale assembly reveals moss genome structure and evolution.</title>
        <authorList>
            <person name="Lang D."/>
            <person name="Ullrich K.K."/>
            <person name="Murat F."/>
            <person name="Fuchs J."/>
            <person name="Jenkins J."/>
            <person name="Haas F.B."/>
            <person name="Piednoel M."/>
            <person name="Gundlach H."/>
            <person name="Van Bel M."/>
            <person name="Meyberg R."/>
            <person name="Vives C."/>
            <person name="Morata J."/>
            <person name="Symeonidi A."/>
            <person name="Hiss M."/>
            <person name="Muchero W."/>
            <person name="Kamisugi Y."/>
            <person name="Saleh O."/>
            <person name="Blanc G."/>
            <person name="Decker E.L."/>
            <person name="van Gessel N."/>
            <person name="Grimwood J."/>
            <person name="Hayes R.D."/>
            <person name="Graham S.W."/>
            <person name="Gunter L.E."/>
            <person name="McDaniel S.F."/>
            <person name="Hoernstein S.N.W."/>
            <person name="Larsson A."/>
            <person name="Li F.W."/>
            <person name="Perroud P.F."/>
            <person name="Phillips J."/>
            <person name="Ranjan P."/>
            <person name="Rokshar D.S."/>
            <person name="Rothfels C.J."/>
            <person name="Schneider L."/>
            <person name="Shu S."/>
            <person name="Stevenson D.W."/>
            <person name="Thummler F."/>
            <person name="Tillich M."/>
            <person name="Villarreal Aguilar J.C."/>
            <person name="Widiez T."/>
            <person name="Wong G.K."/>
            <person name="Wymore A."/>
            <person name="Zhang Y."/>
            <person name="Zimmer A.D."/>
            <person name="Quatrano R.S."/>
            <person name="Mayer K.F.X."/>
            <person name="Goodstein D."/>
            <person name="Casacuberta J.M."/>
            <person name="Vandepoele K."/>
            <person name="Reski R."/>
            <person name="Cuming A.C."/>
            <person name="Tuskan G.A."/>
            <person name="Maumus F."/>
            <person name="Salse J."/>
            <person name="Schmutz J."/>
            <person name="Rensing S.A."/>
        </authorList>
    </citation>
    <scope>NUCLEOTIDE SEQUENCE [LARGE SCALE GENOMIC DNA]</scope>
    <source>
        <strain evidence="2 3">cv. Gransden 2004</strain>
    </source>
</reference>
<dbReference type="STRING" id="3218.A0A2K1J401"/>
<sequence length="97" mass="11142">MVGRDEDWQDNGGALNTISQLYPRLPYVHSNCELGANLNDLKDGRVLQFGIWYHSTLVADYIYFMINLGRAGVHFDVLYDNIFLRCRKQIEPSSKSS</sequence>